<feature type="region of interest" description="Disordered" evidence="10">
    <location>
        <begin position="677"/>
        <end position="769"/>
    </location>
</feature>
<dbReference type="PROSITE" id="PS00107">
    <property type="entry name" value="PROTEIN_KINASE_ATP"/>
    <property type="match status" value="1"/>
</dbReference>
<dbReference type="OrthoDB" id="6513151at2759"/>
<feature type="compositionally biased region" description="Low complexity" evidence="10">
    <location>
        <begin position="311"/>
        <end position="331"/>
    </location>
</feature>
<feature type="compositionally biased region" description="Polar residues" evidence="10">
    <location>
        <begin position="217"/>
        <end position="237"/>
    </location>
</feature>
<keyword evidence="3" id="KW-0808">Transferase</keyword>
<feature type="compositionally biased region" description="Pro residues" evidence="10">
    <location>
        <begin position="67"/>
        <end position="76"/>
    </location>
</feature>
<name>A0A2C5X5J5_9PEZI</name>
<feature type="domain" description="Protein kinase" evidence="11">
    <location>
        <begin position="458"/>
        <end position="814"/>
    </location>
</feature>
<feature type="compositionally biased region" description="Polar residues" evidence="10">
    <location>
        <begin position="121"/>
        <end position="132"/>
    </location>
</feature>
<comment type="caution">
    <text evidence="12">The sequence shown here is derived from an EMBL/GenBank/DDBJ whole genome shotgun (WGS) entry which is preliminary data.</text>
</comment>
<sequence length="855" mass="93180">MATLQPTALGQSHNDEHEVAHIEIESTSTNASRQTTLIAHDDPSSQYYSSAQNQQHHHNHSHSPDLAVPPVPPVPAVPSVRIASHDLETIPTTVVSPAVDDTAPNSATETDTTIATPPTVSAANTNTKTTIMPPVATNSFQATITPPPPMPSSNRTLAEVDPNIQQLSKSLKEANLQKHHRMAFEPIASLPASRVPSHESIPMSPSQRTLDSYGPGTRTSMASINSPPLTPSGTDVDSGSLGMTKRHAAGSRDSIITPQPSSSQDASPRNHQHESSGTPKSSADNLPLNTAEDNLRQNNHRRGMFSLGNGASASSSRESSPSRAASYYSRPFTPGGDSKNPYAASKRAPQPPVTSNPKNIEPRFQFSRKKKLGSPCTSSASLLSPDKRHHHKDDHGHGDGSSTPKSSMVDLKRFFKKGHHHHKRDKSPAPKQKAQSPLKTGHSAVPFGEDHGLVTKYGKFGKILGSGAGGSVRVMKRSDDNTVFAVKEFRARHTYESEKDYAKKLTGEFCIGSTLRHGNVIETLDIIQERSRWFVVMEYAPFDLFAIVMTGKMTRPEVSCCFLQILNGVTYLHSMGLAHRDLKLDNVVVSANGIMKIIDFGSARVFSYPFEEGIIKAKGIVGSDPYLAPEVYDDKLYDPRTVDIWSLGIIYCCMTLRRFPWKVPRLSDNSYKLYASEPTPGHDPNKLLLPTSPTASTAGNESSDYFSSNHGKQHHHNNHHSEDVSVPGTPRSAPASPGPRDSRHGAKSPSVVESTSQNPVTPTAQPAEKKEVIKGPWRILRLLPKESRKVIYGMLTIDPAKRMTMDQIIADDWVANTVICQQLPNAEVIRANDHTHTLEPPLPPAQTQPKPPQAK</sequence>
<evidence type="ECO:0000256" key="1">
    <source>
        <dbReference type="ARBA" id="ARBA00012513"/>
    </source>
</evidence>
<gene>
    <name evidence="12" type="primary">oca2</name>
    <name evidence="12" type="ORF">CFIMG_002780RA</name>
</gene>
<feature type="binding site" evidence="9">
    <location>
        <position position="487"/>
    </location>
    <ligand>
        <name>ATP</name>
        <dbReference type="ChEBI" id="CHEBI:30616"/>
    </ligand>
</feature>
<dbReference type="EC" id="2.7.11.1" evidence="1"/>
<keyword evidence="2" id="KW-0723">Serine/threonine-protein kinase</keyword>
<dbReference type="Pfam" id="PF00069">
    <property type="entry name" value="Pkinase"/>
    <property type="match status" value="1"/>
</dbReference>
<dbReference type="AlphaFoldDB" id="A0A2C5X5J5"/>
<feature type="compositionally biased region" description="Basic and acidic residues" evidence="10">
    <location>
        <begin position="13"/>
        <end position="24"/>
    </location>
</feature>
<dbReference type="PROSITE" id="PS00108">
    <property type="entry name" value="PROTEIN_KINASE_ST"/>
    <property type="match status" value="1"/>
</dbReference>
<evidence type="ECO:0000256" key="7">
    <source>
        <dbReference type="ARBA" id="ARBA00047899"/>
    </source>
</evidence>
<reference evidence="12 13" key="1">
    <citation type="journal article" date="2013" name="Fungal Biol.">
        <title>Analysis of microsatellite markers in the genome of the plant pathogen Ceratocystis fimbriata.</title>
        <authorList>
            <person name="Simpson M.C."/>
            <person name="Wilken P.M."/>
            <person name="Coetzee M.P."/>
            <person name="Wingfield M.J."/>
            <person name="Wingfield B.D."/>
        </authorList>
    </citation>
    <scope>NUCLEOTIDE SEQUENCE [LARGE SCALE GENOMIC DNA]</scope>
    <source>
        <strain evidence="12 13">CBS 114723</strain>
    </source>
</reference>
<feature type="compositionally biased region" description="Basic residues" evidence="10">
    <location>
        <begin position="414"/>
        <end position="425"/>
    </location>
</feature>
<feature type="compositionally biased region" description="Polar residues" evidence="10">
    <location>
        <begin position="1"/>
        <end position="12"/>
    </location>
</feature>
<organism evidence="12 13">
    <name type="scientific">Ceratocystis fimbriata CBS 114723</name>
    <dbReference type="NCBI Taxonomy" id="1035309"/>
    <lineage>
        <taxon>Eukaryota</taxon>
        <taxon>Fungi</taxon>
        <taxon>Dikarya</taxon>
        <taxon>Ascomycota</taxon>
        <taxon>Pezizomycotina</taxon>
        <taxon>Sordariomycetes</taxon>
        <taxon>Hypocreomycetidae</taxon>
        <taxon>Microascales</taxon>
        <taxon>Ceratocystidaceae</taxon>
        <taxon>Ceratocystis</taxon>
    </lineage>
</organism>
<evidence type="ECO:0000256" key="8">
    <source>
        <dbReference type="ARBA" id="ARBA00048679"/>
    </source>
</evidence>
<feature type="region of interest" description="Disordered" evidence="10">
    <location>
        <begin position="93"/>
        <end position="132"/>
    </location>
</feature>
<evidence type="ECO:0000313" key="12">
    <source>
        <dbReference type="EMBL" id="PHH53262.1"/>
    </source>
</evidence>
<feature type="compositionally biased region" description="Low complexity" evidence="10">
    <location>
        <begin position="44"/>
        <end position="54"/>
    </location>
</feature>
<dbReference type="Proteomes" id="UP000222788">
    <property type="component" value="Unassembled WGS sequence"/>
</dbReference>
<feature type="compositionally biased region" description="Polar residues" evidence="10">
    <location>
        <begin position="254"/>
        <end position="292"/>
    </location>
</feature>
<feature type="compositionally biased region" description="Low complexity" evidence="10">
    <location>
        <begin position="107"/>
        <end position="119"/>
    </location>
</feature>
<protein>
    <recommendedName>
        <fullName evidence="1">non-specific serine/threonine protein kinase</fullName>
        <ecNumber evidence="1">2.7.11.1</ecNumber>
    </recommendedName>
</protein>
<dbReference type="InterPro" id="IPR011009">
    <property type="entry name" value="Kinase-like_dom_sf"/>
</dbReference>
<dbReference type="GO" id="GO:0005524">
    <property type="term" value="F:ATP binding"/>
    <property type="evidence" value="ECO:0007669"/>
    <property type="project" value="UniProtKB-UniRule"/>
</dbReference>
<comment type="catalytic activity">
    <reaction evidence="7">
        <text>L-threonyl-[protein] + ATP = O-phospho-L-threonyl-[protein] + ADP + H(+)</text>
        <dbReference type="Rhea" id="RHEA:46608"/>
        <dbReference type="Rhea" id="RHEA-COMP:11060"/>
        <dbReference type="Rhea" id="RHEA-COMP:11605"/>
        <dbReference type="ChEBI" id="CHEBI:15378"/>
        <dbReference type="ChEBI" id="CHEBI:30013"/>
        <dbReference type="ChEBI" id="CHEBI:30616"/>
        <dbReference type="ChEBI" id="CHEBI:61977"/>
        <dbReference type="ChEBI" id="CHEBI:456216"/>
        <dbReference type="EC" id="2.7.11.1"/>
    </reaction>
</comment>
<evidence type="ECO:0000313" key="13">
    <source>
        <dbReference type="Proteomes" id="UP000222788"/>
    </source>
</evidence>
<dbReference type="SUPFAM" id="SSF56112">
    <property type="entry name" value="Protein kinase-like (PK-like)"/>
    <property type="match status" value="1"/>
</dbReference>
<keyword evidence="5 12" id="KW-0418">Kinase</keyword>
<keyword evidence="4 9" id="KW-0547">Nucleotide-binding</keyword>
<reference evidence="12 13" key="2">
    <citation type="journal article" date="2013" name="IMA Fungus">
        <title>IMA Genome-F 1: Ceratocystis fimbriata: Draft nuclear genome sequence for the plant pathogen, Ceratocystis fimbriata.</title>
        <authorList>
            <person name="Wilken P.M."/>
            <person name="Steenkamp E.T."/>
            <person name="Wingfield M.J."/>
            <person name="de Beer Z.W."/>
            <person name="Wingfield B.D."/>
        </authorList>
    </citation>
    <scope>NUCLEOTIDE SEQUENCE [LARGE SCALE GENOMIC DNA]</scope>
    <source>
        <strain evidence="12 13">CBS 114723</strain>
    </source>
</reference>
<evidence type="ECO:0000259" key="11">
    <source>
        <dbReference type="PROSITE" id="PS50011"/>
    </source>
</evidence>
<evidence type="ECO:0000256" key="10">
    <source>
        <dbReference type="SAM" id="MobiDB-lite"/>
    </source>
</evidence>
<dbReference type="InterPro" id="IPR008271">
    <property type="entry name" value="Ser/Thr_kinase_AS"/>
</dbReference>
<feature type="compositionally biased region" description="Polar residues" evidence="10">
    <location>
        <begin position="691"/>
        <end position="706"/>
    </location>
</feature>
<dbReference type="PANTHER" id="PTHR24343">
    <property type="entry name" value="SERINE/THREONINE KINASE"/>
    <property type="match status" value="1"/>
</dbReference>
<dbReference type="InterPro" id="IPR017441">
    <property type="entry name" value="Protein_kinase_ATP_BS"/>
</dbReference>
<dbReference type="FunFam" id="1.10.510.10:FF:000595">
    <property type="entry name" value="Protein kinase, putative (AFU_orthologue AFUA_5G11840)"/>
    <property type="match status" value="1"/>
</dbReference>
<dbReference type="PANTHER" id="PTHR24343:SF137">
    <property type="entry name" value="SERINE_THREONINE-PROTEIN KINASE HRK1"/>
    <property type="match status" value="1"/>
</dbReference>
<accession>A0A2C5X5J5</accession>
<dbReference type="Gene3D" id="1.10.510.10">
    <property type="entry name" value="Transferase(Phosphotransferase) domain 1"/>
    <property type="match status" value="2"/>
</dbReference>
<dbReference type="PROSITE" id="PS50011">
    <property type="entry name" value="PROTEIN_KINASE_DOM"/>
    <property type="match status" value="1"/>
</dbReference>
<feature type="region of interest" description="Disordered" evidence="10">
    <location>
        <begin position="1"/>
        <end position="78"/>
    </location>
</feature>
<evidence type="ECO:0000256" key="6">
    <source>
        <dbReference type="ARBA" id="ARBA00022840"/>
    </source>
</evidence>
<evidence type="ECO:0000256" key="3">
    <source>
        <dbReference type="ARBA" id="ARBA00022679"/>
    </source>
</evidence>
<feature type="region of interest" description="Disordered" evidence="10">
    <location>
        <begin position="835"/>
        <end position="855"/>
    </location>
</feature>
<feature type="compositionally biased region" description="Pro residues" evidence="10">
    <location>
        <begin position="840"/>
        <end position="855"/>
    </location>
</feature>
<keyword evidence="13" id="KW-1185">Reference proteome</keyword>
<dbReference type="EMBL" id="APWK03000046">
    <property type="protein sequence ID" value="PHH53262.1"/>
    <property type="molecule type" value="Genomic_DNA"/>
</dbReference>
<evidence type="ECO:0000256" key="5">
    <source>
        <dbReference type="ARBA" id="ARBA00022777"/>
    </source>
</evidence>
<feature type="compositionally biased region" description="Polar residues" evidence="10">
    <location>
        <begin position="751"/>
        <end position="764"/>
    </location>
</feature>
<evidence type="ECO:0000256" key="9">
    <source>
        <dbReference type="PROSITE-ProRule" id="PRU10141"/>
    </source>
</evidence>
<keyword evidence="6 9" id="KW-0067">ATP-binding</keyword>
<dbReference type="GO" id="GO:0005829">
    <property type="term" value="C:cytosol"/>
    <property type="evidence" value="ECO:0007669"/>
    <property type="project" value="TreeGrafter"/>
</dbReference>
<dbReference type="InterPro" id="IPR000719">
    <property type="entry name" value="Prot_kinase_dom"/>
</dbReference>
<dbReference type="GO" id="GO:0004674">
    <property type="term" value="F:protein serine/threonine kinase activity"/>
    <property type="evidence" value="ECO:0007669"/>
    <property type="project" value="UniProtKB-KW"/>
</dbReference>
<feature type="region of interest" description="Disordered" evidence="10">
    <location>
        <begin position="188"/>
        <end position="445"/>
    </location>
</feature>
<feature type="compositionally biased region" description="Polar residues" evidence="10">
    <location>
        <begin position="25"/>
        <end position="37"/>
    </location>
</feature>
<evidence type="ECO:0000256" key="2">
    <source>
        <dbReference type="ARBA" id="ARBA00022527"/>
    </source>
</evidence>
<comment type="catalytic activity">
    <reaction evidence="8">
        <text>L-seryl-[protein] + ATP = O-phospho-L-seryl-[protein] + ADP + H(+)</text>
        <dbReference type="Rhea" id="RHEA:17989"/>
        <dbReference type="Rhea" id="RHEA-COMP:9863"/>
        <dbReference type="Rhea" id="RHEA-COMP:11604"/>
        <dbReference type="ChEBI" id="CHEBI:15378"/>
        <dbReference type="ChEBI" id="CHEBI:29999"/>
        <dbReference type="ChEBI" id="CHEBI:30616"/>
        <dbReference type="ChEBI" id="CHEBI:83421"/>
        <dbReference type="ChEBI" id="CHEBI:456216"/>
        <dbReference type="EC" id="2.7.11.1"/>
    </reaction>
</comment>
<dbReference type="SMART" id="SM00220">
    <property type="entry name" value="S_TKc"/>
    <property type="match status" value="1"/>
</dbReference>
<proteinExistence type="predicted"/>
<evidence type="ECO:0000256" key="4">
    <source>
        <dbReference type="ARBA" id="ARBA00022741"/>
    </source>
</evidence>
<dbReference type="STRING" id="1035309.A0A2C5X5J5"/>